<evidence type="ECO:0000256" key="2">
    <source>
        <dbReference type="ARBA" id="ARBA00008821"/>
    </source>
</evidence>
<evidence type="ECO:0000256" key="1">
    <source>
        <dbReference type="ARBA" id="ARBA00004141"/>
    </source>
</evidence>
<feature type="transmembrane region" description="Helical" evidence="7">
    <location>
        <begin position="183"/>
        <end position="202"/>
    </location>
</feature>
<keyword evidence="3" id="KW-0813">Transport</keyword>
<evidence type="ECO:0000256" key="5">
    <source>
        <dbReference type="ARBA" id="ARBA00022989"/>
    </source>
</evidence>
<feature type="transmembrane region" description="Helical" evidence="7">
    <location>
        <begin position="341"/>
        <end position="358"/>
    </location>
</feature>
<dbReference type="PANTHER" id="PTHR42810">
    <property type="entry name" value="PURINE PERMEASE C1399.01C-RELATED"/>
    <property type="match status" value="1"/>
</dbReference>
<dbReference type="STRING" id="1321606.SAMD00020551_0666"/>
<name>A0A0A8X315_MESS1</name>
<dbReference type="EMBL" id="BASE01000014">
    <property type="protein sequence ID" value="GAM12531.1"/>
    <property type="molecule type" value="Genomic_DNA"/>
</dbReference>
<feature type="transmembrane region" description="Helical" evidence="7">
    <location>
        <begin position="370"/>
        <end position="389"/>
    </location>
</feature>
<evidence type="ECO:0000313" key="8">
    <source>
        <dbReference type="EMBL" id="GAM12531.1"/>
    </source>
</evidence>
<evidence type="ECO:0000256" key="6">
    <source>
        <dbReference type="ARBA" id="ARBA00023136"/>
    </source>
</evidence>
<keyword evidence="9" id="KW-1185">Reference proteome</keyword>
<comment type="similarity">
    <text evidence="2">Belongs to the nucleobase:cation symporter-2 (NCS2) (TC 2.A.40) family.</text>
</comment>
<feature type="transmembrane region" description="Helical" evidence="7">
    <location>
        <begin position="7"/>
        <end position="26"/>
    </location>
</feature>
<evidence type="ECO:0000256" key="3">
    <source>
        <dbReference type="ARBA" id="ARBA00022448"/>
    </source>
</evidence>
<feature type="transmembrane region" description="Helical" evidence="7">
    <location>
        <begin position="232"/>
        <end position="252"/>
    </location>
</feature>
<evidence type="ECO:0000256" key="7">
    <source>
        <dbReference type="SAM" id="Phobius"/>
    </source>
</evidence>
<sequence>MKTLLSAIQWMAFIIAGSIVAPIAIADLFQLNDLETTGLVQRTMFVLGISGLLQALIGHRMPINEGPAGLWWGVFTIYAGLSATLFSSNFETLQALEGAMIISGIVFFLLSLFKLIDKLAKLFTPVVSGIYLLLLVIQLSGSFLNGMVGLGGGRTEVSLPIAIFSIFLVGITFYLTRHQIKWVSQYAILIGLAAGWVAFSILDLGKAYEGYKGAAIAIPEVFAFGQPIFDSGLIVTSIFITFLLITNMLASIRVTGQVLKDMGSENADFRYRASGFTAGINQLLGGVFSAIGSVPISGAAGFIATTGIIRIMPFIISSLLIIVASMLPHVMSLFASLPAPVGYSVTFVIFVNMIGIAFSEFDRENDKNRVRVVIGTSLLAGVGAMFLPGEAFRNAPPVLVSILNNGLILGTLIAVITDQFTLMKKRSMDKLESRSL</sequence>
<dbReference type="RefSeq" id="WP_041964474.1">
    <property type="nucleotide sequence ID" value="NZ_BASE01000014.1"/>
</dbReference>
<accession>A0A0A8X315</accession>
<proteinExistence type="inferred from homology"/>
<organism evidence="8 9">
    <name type="scientific">Mesobacillus selenatarsenatis (strain DSM 18680 / JCM 14380 / FERM P-15431 / SF-1)</name>
    <dbReference type="NCBI Taxonomy" id="1321606"/>
    <lineage>
        <taxon>Bacteria</taxon>
        <taxon>Bacillati</taxon>
        <taxon>Bacillota</taxon>
        <taxon>Bacilli</taxon>
        <taxon>Bacillales</taxon>
        <taxon>Bacillaceae</taxon>
        <taxon>Mesobacillus</taxon>
    </lineage>
</organism>
<feature type="transmembrane region" description="Helical" evidence="7">
    <location>
        <begin position="314"/>
        <end position="335"/>
    </location>
</feature>
<comment type="subcellular location">
    <subcellularLocation>
        <location evidence="1">Membrane</location>
        <topology evidence="1">Multi-pass membrane protein</topology>
    </subcellularLocation>
</comment>
<dbReference type="GO" id="GO:0042907">
    <property type="term" value="F:xanthine transmembrane transporter activity"/>
    <property type="evidence" value="ECO:0007669"/>
    <property type="project" value="TreeGrafter"/>
</dbReference>
<dbReference type="GO" id="GO:0005886">
    <property type="term" value="C:plasma membrane"/>
    <property type="evidence" value="ECO:0007669"/>
    <property type="project" value="TreeGrafter"/>
</dbReference>
<dbReference type="OrthoDB" id="5597247at2"/>
<evidence type="ECO:0000256" key="4">
    <source>
        <dbReference type="ARBA" id="ARBA00022692"/>
    </source>
</evidence>
<gene>
    <name evidence="8" type="ORF">SAMD00020551_0666</name>
</gene>
<dbReference type="AlphaFoldDB" id="A0A0A8X315"/>
<dbReference type="Proteomes" id="UP000031014">
    <property type="component" value="Unassembled WGS sequence"/>
</dbReference>
<dbReference type="InterPro" id="IPR006043">
    <property type="entry name" value="NCS2"/>
</dbReference>
<feature type="transmembrane region" description="Helical" evidence="7">
    <location>
        <begin position="69"/>
        <end position="86"/>
    </location>
</feature>
<reference evidence="8 9" key="1">
    <citation type="submission" date="2013-06" db="EMBL/GenBank/DDBJ databases">
        <title>Whole genome shotgun sequence of Bacillus selenatarsenatis SF-1.</title>
        <authorList>
            <person name="Kuroda M."/>
            <person name="Sei K."/>
            <person name="Yamashita M."/>
            <person name="Ike M."/>
        </authorList>
    </citation>
    <scope>NUCLEOTIDE SEQUENCE [LARGE SCALE GENOMIC DNA]</scope>
    <source>
        <strain evidence="8 9">SF-1</strain>
    </source>
</reference>
<feature type="transmembrane region" description="Helical" evidence="7">
    <location>
        <begin position="98"/>
        <end position="116"/>
    </location>
</feature>
<feature type="transmembrane region" description="Helical" evidence="7">
    <location>
        <begin position="157"/>
        <end position="176"/>
    </location>
</feature>
<feature type="transmembrane region" description="Helical" evidence="7">
    <location>
        <begin position="395"/>
        <end position="416"/>
    </location>
</feature>
<keyword evidence="6 7" id="KW-0472">Membrane</keyword>
<protein>
    <submittedName>
        <fullName evidence="8">Xanthine permease</fullName>
    </submittedName>
</protein>
<dbReference type="PANTHER" id="PTHR42810:SF1">
    <property type="entry name" value="PURINE PERMEASE YWDJ-RELATED"/>
    <property type="match status" value="1"/>
</dbReference>
<feature type="transmembrane region" description="Helical" evidence="7">
    <location>
        <begin position="38"/>
        <end position="57"/>
    </location>
</feature>
<evidence type="ECO:0000313" key="9">
    <source>
        <dbReference type="Proteomes" id="UP000031014"/>
    </source>
</evidence>
<comment type="caution">
    <text evidence="8">The sequence shown here is derived from an EMBL/GenBank/DDBJ whole genome shotgun (WGS) entry which is preliminary data.</text>
</comment>
<dbReference type="NCBIfam" id="NF037981">
    <property type="entry name" value="NCS2_1"/>
    <property type="match status" value="1"/>
</dbReference>
<keyword evidence="5 7" id="KW-1133">Transmembrane helix</keyword>
<keyword evidence="4 7" id="KW-0812">Transmembrane</keyword>
<dbReference type="Pfam" id="PF00860">
    <property type="entry name" value="Xan_ur_permease"/>
    <property type="match status" value="1"/>
</dbReference>
<feature type="transmembrane region" description="Helical" evidence="7">
    <location>
        <begin position="123"/>
        <end position="145"/>
    </location>
</feature>